<evidence type="ECO:0000313" key="2">
    <source>
        <dbReference type="EMBL" id="RUO44015.1"/>
    </source>
</evidence>
<dbReference type="InterPro" id="IPR037401">
    <property type="entry name" value="SnoaL-like"/>
</dbReference>
<dbReference type="Pfam" id="PF12680">
    <property type="entry name" value="SnoaL_2"/>
    <property type="match status" value="1"/>
</dbReference>
<comment type="caution">
    <text evidence="2">The sequence shown here is derived from an EMBL/GenBank/DDBJ whole genome shotgun (WGS) entry which is preliminary data.</text>
</comment>
<accession>A0A432X9B1</accession>
<dbReference type="RefSeq" id="WP_126756411.1">
    <property type="nucleotide sequence ID" value="NZ_PIPQ01000001.1"/>
</dbReference>
<feature type="domain" description="SnoaL-like" evidence="1">
    <location>
        <begin position="10"/>
        <end position="113"/>
    </location>
</feature>
<gene>
    <name evidence="2" type="ORF">CWE15_02200</name>
</gene>
<dbReference type="OrthoDB" id="1115105at2"/>
<reference evidence="2 3" key="1">
    <citation type="journal article" date="2011" name="Front. Microbiol.">
        <title>Genomic signatures of strain selection and enhancement in Bacillus atrophaeus var. globigii, a historical biowarfare simulant.</title>
        <authorList>
            <person name="Gibbons H.S."/>
            <person name="Broomall S.M."/>
            <person name="McNew L.A."/>
            <person name="Daligault H."/>
            <person name="Chapman C."/>
            <person name="Bruce D."/>
            <person name="Karavis M."/>
            <person name="Krepps M."/>
            <person name="McGregor P.A."/>
            <person name="Hong C."/>
            <person name="Park K.H."/>
            <person name="Akmal A."/>
            <person name="Feldman A."/>
            <person name="Lin J.S."/>
            <person name="Chang W.E."/>
            <person name="Higgs B.W."/>
            <person name="Demirev P."/>
            <person name="Lindquist J."/>
            <person name="Liem A."/>
            <person name="Fochler E."/>
            <person name="Read T.D."/>
            <person name="Tapia R."/>
            <person name="Johnson S."/>
            <person name="Bishop-Lilly K.A."/>
            <person name="Detter C."/>
            <person name="Han C."/>
            <person name="Sozhamannan S."/>
            <person name="Rosenzweig C.N."/>
            <person name="Skowronski E.W."/>
        </authorList>
    </citation>
    <scope>NUCLEOTIDE SEQUENCE [LARGE SCALE GENOMIC DNA]</scope>
    <source>
        <strain evidence="2 3">AIT1</strain>
    </source>
</reference>
<dbReference type="EMBL" id="PIPQ01000001">
    <property type="protein sequence ID" value="RUO44015.1"/>
    <property type="molecule type" value="Genomic_DNA"/>
</dbReference>
<proteinExistence type="predicted"/>
<protein>
    <submittedName>
        <fullName evidence="2">Nuclear transport factor 2 family protein</fullName>
    </submittedName>
</protein>
<dbReference type="Gene3D" id="3.10.450.50">
    <property type="match status" value="1"/>
</dbReference>
<dbReference type="InterPro" id="IPR032710">
    <property type="entry name" value="NTF2-like_dom_sf"/>
</dbReference>
<evidence type="ECO:0000313" key="3">
    <source>
        <dbReference type="Proteomes" id="UP000286976"/>
    </source>
</evidence>
<name>A0A432X9B1_9GAMM</name>
<evidence type="ECO:0000259" key="1">
    <source>
        <dbReference type="Pfam" id="PF12680"/>
    </source>
</evidence>
<dbReference type="SUPFAM" id="SSF54427">
    <property type="entry name" value="NTF2-like"/>
    <property type="match status" value="1"/>
</dbReference>
<dbReference type="Proteomes" id="UP000286976">
    <property type="component" value="Unassembled WGS sequence"/>
</dbReference>
<organism evidence="2 3">
    <name type="scientific">Aliidiomarina taiwanensis</name>
    <dbReference type="NCBI Taxonomy" id="946228"/>
    <lineage>
        <taxon>Bacteria</taxon>
        <taxon>Pseudomonadati</taxon>
        <taxon>Pseudomonadota</taxon>
        <taxon>Gammaproteobacteria</taxon>
        <taxon>Alteromonadales</taxon>
        <taxon>Idiomarinaceae</taxon>
        <taxon>Aliidiomarina</taxon>
    </lineage>
</organism>
<keyword evidence="3" id="KW-1185">Reference proteome</keyword>
<sequence length="146" mass="16362">MGFSKQIDQVKAFYADMHASDFAVIDSLYAPDIVFKDAVQQVIGRSALKAYFHHGLGNAKRCSFHFEHVSVAANNAFLVWEMHLQHPSIGGGKDIYVPGASWLQFDPDTGLIKLHKDFCDLGGMVYEHLPVIGYLVRKVRSHLEQS</sequence>
<dbReference type="AlphaFoldDB" id="A0A432X9B1"/>